<dbReference type="PIR" id="T16157">
    <property type="entry name" value="T16157"/>
</dbReference>
<feature type="compositionally biased region" description="Polar residues" evidence="2">
    <location>
        <begin position="488"/>
        <end position="499"/>
    </location>
</feature>
<dbReference type="WormBase" id="F26A1.3">
    <property type="protein sequence ID" value="CE02684"/>
    <property type="gene ID" value="WBGene00017802"/>
</dbReference>
<feature type="compositionally biased region" description="Acidic residues" evidence="2">
    <location>
        <begin position="182"/>
        <end position="191"/>
    </location>
</feature>
<keyword evidence="4" id="KW-0723">Serine/threonine-protein kinase</keyword>
<dbReference type="Pfam" id="PF00069">
    <property type="entry name" value="Pkinase"/>
    <property type="match status" value="1"/>
</dbReference>
<dbReference type="Gene3D" id="1.10.510.10">
    <property type="entry name" value="Transferase(Phosphotransferase) domain 1"/>
    <property type="match status" value="1"/>
</dbReference>
<keyword evidence="4" id="KW-0418">Kinase</keyword>
<dbReference type="FunCoup" id="Q19798">
    <property type="interactions" value="1733"/>
</dbReference>
<name>Q19798_CAEEL</name>
<dbReference type="UCSC" id="F26A1.3">
    <property type="organism name" value="c. elegans"/>
</dbReference>
<dbReference type="InterPro" id="IPR011009">
    <property type="entry name" value="Kinase-like_dom_sf"/>
</dbReference>
<dbReference type="HOGENOM" id="CLU_041199_0_0_1"/>
<keyword evidence="4" id="KW-0808">Transferase</keyword>
<dbReference type="GO" id="GO:0005737">
    <property type="term" value="C:cytoplasm"/>
    <property type="evidence" value="ECO:0000318"/>
    <property type="project" value="GO_Central"/>
</dbReference>
<feature type="compositionally biased region" description="Basic residues" evidence="2">
    <location>
        <begin position="38"/>
        <end position="49"/>
    </location>
</feature>
<dbReference type="GO" id="GO:0005634">
    <property type="term" value="C:nucleus"/>
    <property type="evidence" value="ECO:0000318"/>
    <property type="project" value="GO_Central"/>
</dbReference>
<dbReference type="OMA" id="FIVLPWK"/>
<evidence type="ECO:0000313" key="5">
    <source>
        <dbReference type="Proteomes" id="UP000001940"/>
    </source>
</evidence>
<dbReference type="InterPro" id="IPR008271">
    <property type="entry name" value="Ser/Thr_kinase_AS"/>
</dbReference>
<feature type="region of interest" description="Disordered" evidence="2">
    <location>
        <begin position="182"/>
        <end position="203"/>
    </location>
</feature>
<protein>
    <recommendedName>
        <fullName evidence="1">non-specific serine/threonine protein kinase</fullName>
        <ecNumber evidence="1">2.7.11.1</ecNumber>
    </recommendedName>
</protein>
<dbReference type="PhylomeDB" id="Q19798"/>
<dbReference type="PaxDb" id="6239-F26A1.3"/>
<feature type="compositionally biased region" description="Basic residues" evidence="2">
    <location>
        <begin position="503"/>
        <end position="512"/>
    </location>
</feature>
<reference evidence="4 5" key="1">
    <citation type="journal article" date="1998" name="Science">
        <title>Genome sequence of the nematode C. elegans: a platform for investigating biology.</title>
        <authorList>
            <consortium name="The C. elegans sequencing consortium"/>
            <person name="Sulson J.E."/>
            <person name="Waterston R."/>
        </authorList>
    </citation>
    <scope>NUCLEOTIDE SEQUENCE [LARGE SCALE GENOMIC DNA]</scope>
    <source>
        <strain evidence="4 5">Bristol N2</strain>
    </source>
</reference>
<dbReference type="OrthoDB" id="2687620at2759"/>
<organism evidence="4 5">
    <name type="scientific">Caenorhabditis elegans</name>
    <dbReference type="NCBI Taxonomy" id="6239"/>
    <lineage>
        <taxon>Eukaryota</taxon>
        <taxon>Metazoa</taxon>
        <taxon>Ecdysozoa</taxon>
        <taxon>Nematoda</taxon>
        <taxon>Chromadorea</taxon>
        <taxon>Rhabditida</taxon>
        <taxon>Rhabditina</taxon>
        <taxon>Rhabditomorpha</taxon>
        <taxon>Rhabditoidea</taxon>
        <taxon>Rhabditidae</taxon>
        <taxon>Peloderinae</taxon>
        <taxon>Caenorhabditis</taxon>
    </lineage>
</organism>
<dbReference type="InParanoid" id="Q19798"/>
<evidence type="ECO:0000313" key="6">
    <source>
        <dbReference type="WormBase" id="F26A1.3"/>
    </source>
</evidence>
<dbReference type="EC" id="2.7.11.1" evidence="1"/>
<evidence type="ECO:0000256" key="2">
    <source>
        <dbReference type="SAM" id="MobiDB-lite"/>
    </source>
</evidence>
<dbReference type="InterPro" id="IPR000719">
    <property type="entry name" value="Prot_kinase_dom"/>
</dbReference>
<evidence type="ECO:0000259" key="3">
    <source>
        <dbReference type="PROSITE" id="PS50011"/>
    </source>
</evidence>
<evidence type="ECO:0000313" key="4">
    <source>
        <dbReference type="EMBL" id="CCD66795.1"/>
    </source>
</evidence>
<feature type="region of interest" description="Disordered" evidence="2">
    <location>
        <begin position="1"/>
        <end position="61"/>
    </location>
</feature>
<keyword evidence="5" id="KW-1185">Reference proteome</keyword>
<dbReference type="PROSITE" id="PS50011">
    <property type="entry name" value="PROTEIN_KINASE_DOM"/>
    <property type="match status" value="1"/>
</dbReference>
<dbReference type="GO" id="GO:0007165">
    <property type="term" value="P:signal transduction"/>
    <property type="evidence" value="ECO:0000318"/>
    <property type="project" value="GO_Central"/>
</dbReference>
<dbReference type="SMR" id="Q19798"/>
<feature type="compositionally biased region" description="Basic and acidic residues" evidence="2">
    <location>
        <begin position="28"/>
        <end position="37"/>
    </location>
</feature>
<dbReference type="GO" id="GO:0005524">
    <property type="term" value="F:ATP binding"/>
    <property type="evidence" value="ECO:0007669"/>
    <property type="project" value="InterPro"/>
</dbReference>
<dbReference type="GeneID" id="175639"/>
<dbReference type="eggNOG" id="KOG1164">
    <property type="taxonomic scope" value="Eukaryota"/>
</dbReference>
<dbReference type="AlphaFoldDB" id="Q19798"/>
<evidence type="ECO:0000256" key="1">
    <source>
        <dbReference type="ARBA" id="ARBA00012513"/>
    </source>
</evidence>
<dbReference type="InterPro" id="IPR050235">
    <property type="entry name" value="CK1_Ser-Thr_kinase"/>
</dbReference>
<dbReference type="PANTHER" id="PTHR11909">
    <property type="entry name" value="CASEIN KINASE-RELATED"/>
    <property type="match status" value="1"/>
</dbReference>
<dbReference type="Bgee" id="WBGene00017802">
    <property type="expression patterns" value="Expressed in material anatomical entity and 2 other cell types or tissues"/>
</dbReference>
<sequence length="512" mass="58158">MCITKKKNARNNYSSQQSSNSGPSPTKDNSDDRETKTSKKKTTKPKSKSNKGQSPAPVESEKDKSFIAMNLHPMGARLAGHVFHKKPEPKDFTRRILQSERPDLVAPDSQLTTEECHNLDELLLNTTELQDNSQFLLGTVSNINDQTDDDEDENMKCASVLMLYDHGRFGNIHTINVRCMPDDETNEDEEKDKDNSKSKKTKEVQQILKVGRRMNANARIEHEIAILRCFYPVEQKRKEGEKGPTHITPIIANGDAGGSPYFTMPVMDVNLERLKQQIGHKFRWVDSFYIGQESMIGIKECHDRSIIHRDIKPTNLLLCREPNMFWWLCDFGDSCRIGEVKIISPPDALTLPYLSRAAHEATQKPMKATIAMDIESWFYMLLDLFVVLPWKNMVEEAPTLAAKTAFWANLTEFFQKRAAKLPPQLLPIAQIVGNSSIEKPYIQLKTILRDGFDKNNAKQPWKPDWITKRTPPKASAEMARSKEKGSIPKSNESASQTSDAKSKNQKKSPKNK</sequence>
<dbReference type="STRING" id="6239.F26A1.3.1"/>
<dbReference type="Proteomes" id="UP000001940">
    <property type="component" value="Chromosome III"/>
</dbReference>
<gene>
    <name evidence="4" type="ORF">CELE_F26A1.3</name>
    <name evidence="4 6" type="ORF">F26A1.3</name>
</gene>
<feature type="compositionally biased region" description="Basic and acidic residues" evidence="2">
    <location>
        <begin position="192"/>
        <end position="203"/>
    </location>
</feature>
<dbReference type="EMBL" id="BX284603">
    <property type="protein sequence ID" value="CCD66795.1"/>
    <property type="molecule type" value="Genomic_DNA"/>
</dbReference>
<dbReference type="PROSITE" id="PS00108">
    <property type="entry name" value="PROTEIN_KINASE_ST"/>
    <property type="match status" value="1"/>
</dbReference>
<dbReference type="RefSeq" id="NP_497999.1">
    <property type="nucleotide sequence ID" value="NM_065598.3"/>
</dbReference>
<dbReference type="KEGG" id="cel:CELE_F26A1.3"/>
<feature type="compositionally biased region" description="Low complexity" evidence="2">
    <location>
        <begin position="11"/>
        <end position="21"/>
    </location>
</feature>
<dbReference type="FunFam" id="1.10.510.10:FF:001135">
    <property type="entry name" value="Protein CBG16501"/>
    <property type="match status" value="1"/>
</dbReference>
<dbReference type="AGR" id="WB:WBGene00017802"/>
<dbReference type="SUPFAM" id="SSF56112">
    <property type="entry name" value="Protein kinase-like (PK-like)"/>
    <property type="match status" value="1"/>
</dbReference>
<proteinExistence type="predicted"/>
<feature type="domain" description="Protein kinase" evidence="3">
    <location>
        <begin position="158"/>
        <end position="442"/>
    </location>
</feature>
<feature type="region of interest" description="Disordered" evidence="2">
    <location>
        <begin position="453"/>
        <end position="512"/>
    </location>
</feature>
<dbReference type="CTD" id="175639"/>
<dbReference type="GO" id="GO:0004674">
    <property type="term" value="F:protein serine/threonine kinase activity"/>
    <property type="evidence" value="ECO:0000318"/>
    <property type="project" value="GO_Central"/>
</dbReference>
<accession>Q19798</accession>